<gene>
    <name evidence="2" type="ORF">CG50_14590</name>
</gene>
<feature type="signal peptide" evidence="1">
    <location>
        <begin position="1"/>
        <end position="21"/>
    </location>
</feature>
<organism evidence="2 3">
    <name type="scientific">Paenirhodobacter enshiensis</name>
    <dbReference type="NCBI Taxonomy" id="1105367"/>
    <lineage>
        <taxon>Bacteria</taxon>
        <taxon>Pseudomonadati</taxon>
        <taxon>Pseudomonadota</taxon>
        <taxon>Alphaproteobacteria</taxon>
        <taxon>Rhodobacterales</taxon>
        <taxon>Rhodobacter group</taxon>
        <taxon>Paenirhodobacter</taxon>
    </lineage>
</organism>
<sequence length="112" mass="12282">MLKFSLPIALALAIVAGCTHVDPNKARPVTLNRAETKVLTKAVTHDFGNPKNVAFRNLRVRDNYYPDGTVIRSVCGEIKGQGIVGGEDGFLGFTRNFENGRWVVPVIGQPCW</sequence>
<comment type="caution">
    <text evidence="2">The sequence shown here is derived from an EMBL/GenBank/DDBJ whole genome shotgun (WGS) entry which is preliminary data.</text>
</comment>
<evidence type="ECO:0008006" key="4">
    <source>
        <dbReference type="Google" id="ProtNLM"/>
    </source>
</evidence>
<dbReference type="STRING" id="1105367.CG50_14590"/>
<dbReference type="AlphaFoldDB" id="A0A086Y1H3"/>
<evidence type="ECO:0000313" key="3">
    <source>
        <dbReference type="Proteomes" id="UP000028824"/>
    </source>
</evidence>
<proteinExistence type="predicted"/>
<feature type="chain" id="PRO_5001817217" description="Lipoprotein" evidence="1">
    <location>
        <begin position="22"/>
        <end position="112"/>
    </location>
</feature>
<accession>A0A086Y1H3</accession>
<keyword evidence="3" id="KW-1185">Reference proteome</keyword>
<evidence type="ECO:0000313" key="2">
    <source>
        <dbReference type="EMBL" id="KFI28123.1"/>
    </source>
</evidence>
<keyword evidence="1" id="KW-0732">Signal</keyword>
<dbReference type="EMBL" id="JFZB01000007">
    <property type="protein sequence ID" value="KFI28123.1"/>
    <property type="molecule type" value="Genomic_DNA"/>
</dbReference>
<dbReference type="Proteomes" id="UP000028824">
    <property type="component" value="Unassembled WGS sequence"/>
</dbReference>
<protein>
    <recommendedName>
        <fullName evidence="4">Lipoprotein</fullName>
    </recommendedName>
</protein>
<reference evidence="2 3" key="1">
    <citation type="submission" date="2014-03" db="EMBL/GenBank/DDBJ databases">
        <title>Genome of Paenirhodobacter enshiensis DW2-9.</title>
        <authorList>
            <person name="Wang D."/>
            <person name="Wang G."/>
        </authorList>
    </citation>
    <scope>NUCLEOTIDE SEQUENCE [LARGE SCALE GENOMIC DNA]</scope>
    <source>
        <strain evidence="2 3">DW2-9</strain>
    </source>
</reference>
<name>A0A086Y1H3_9RHOB</name>
<dbReference type="RefSeq" id="WP_036636176.1">
    <property type="nucleotide sequence ID" value="NZ_JAYRGJ010000007.1"/>
</dbReference>
<dbReference type="PROSITE" id="PS51257">
    <property type="entry name" value="PROKAR_LIPOPROTEIN"/>
    <property type="match status" value="1"/>
</dbReference>
<evidence type="ECO:0000256" key="1">
    <source>
        <dbReference type="SAM" id="SignalP"/>
    </source>
</evidence>